<evidence type="ECO:0000313" key="3">
    <source>
        <dbReference type="EMBL" id="PIN25093.1"/>
    </source>
</evidence>
<accession>A0A2G9I5Q7</accession>
<keyword evidence="2" id="KW-1133">Transmembrane helix</keyword>
<proteinExistence type="predicted"/>
<keyword evidence="2" id="KW-0812">Transmembrane</keyword>
<feature type="region of interest" description="Disordered" evidence="1">
    <location>
        <begin position="1"/>
        <end position="35"/>
    </location>
</feature>
<keyword evidence="2" id="KW-0472">Membrane</keyword>
<reference evidence="4" key="1">
    <citation type="journal article" date="2018" name="Gigascience">
        <title>Genome assembly of the Pink Ipe (Handroanthus impetiginosus, Bignoniaceae), a highly valued, ecologically keystone Neotropical timber forest tree.</title>
        <authorList>
            <person name="Silva-Junior O.B."/>
            <person name="Grattapaglia D."/>
            <person name="Novaes E."/>
            <person name="Collevatti R.G."/>
        </authorList>
    </citation>
    <scope>NUCLEOTIDE SEQUENCE [LARGE SCALE GENOMIC DNA]</scope>
    <source>
        <strain evidence="4">cv. UFG-1</strain>
    </source>
</reference>
<feature type="compositionally biased region" description="Basic and acidic residues" evidence="1">
    <location>
        <begin position="1"/>
        <end position="13"/>
    </location>
</feature>
<dbReference type="Proteomes" id="UP000231279">
    <property type="component" value="Unassembled WGS sequence"/>
</dbReference>
<comment type="caution">
    <text evidence="3">The sequence shown here is derived from an EMBL/GenBank/DDBJ whole genome shotgun (WGS) entry which is preliminary data.</text>
</comment>
<gene>
    <name evidence="3" type="ORF">CDL12_02168</name>
</gene>
<feature type="transmembrane region" description="Helical" evidence="2">
    <location>
        <begin position="58"/>
        <end position="74"/>
    </location>
</feature>
<dbReference type="AlphaFoldDB" id="A0A2G9I5Q7"/>
<name>A0A2G9I5Q7_9LAMI</name>
<protein>
    <recommendedName>
        <fullName evidence="5">Transmembrane protein</fullName>
    </recommendedName>
</protein>
<evidence type="ECO:0008006" key="5">
    <source>
        <dbReference type="Google" id="ProtNLM"/>
    </source>
</evidence>
<evidence type="ECO:0000313" key="4">
    <source>
        <dbReference type="Proteomes" id="UP000231279"/>
    </source>
</evidence>
<organism evidence="3 4">
    <name type="scientific">Handroanthus impetiginosus</name>
    <dbReference type="NCBI Taxonomy" id="429701"/>
    <lineage>
        <taxon>Eukaryota</taxon>
        <taxon>Viridiplantae</taxon>
        <taxon>Streptophyta</taxon>
        <taxon>Embryophyta</taxon>
        <taxon>Tracheophyta</taxon>
        <taxon>Spermatophyta</taxon>
        <taxon>Magnoliopsida</taxon>
        <taxon>eudicotyledons</taxon>
        <taxon>Gunneridae</taxon>
        <taxon>Pentapetalae</taxon>
        <taxon>asterids</taxon>
        <taxon>lamiids</taxon>
        <taxon>Lamiales</taxon>
        <taxon>Bignoniaceae</taxon>
        <taxon>Crescentiina</taxon>
        <taxon>Tabebuia alliance</taxon>
        <taxon>Handroanthus</taxon>
    </lineage>
</organism>
<dbReference type="EMBL" id="NKXS01000311">
    <property type="protein sequence ID" value="PIN25093.1"/>
    <property type="molecule type" value="Genomic_DNA"/>
</dbReference>
<feature type="transmembrane region" description="Helical" evidence="2">
    <location>
        <begin position="86"/>
        <end position="106"/>
    </location>
</feature>
<evidence type="ECO:0000256" key="1">
    <source>
        <dbReference type="SAM" id="MobiDB-lite"/>
    </source>
</evidence>
<evidence type="ECO:0000256" key="2">
    <source>
        <dbReference type="SAM" id="Phobius"/>
    </source>
</evidence>
<keyword evidence="4" id="KW-1185">Reference proteome</keyword>
<sequence>MKLFYKETKEERKSRKTNRSARGTSTPGGVNGSVRKMVGRARSNPTCISSEPVKPRTILSLFLNLYILMWYKFIYEFENLEPDLLVTFILDLIFLLFPLLLFFFPLTRTCTRK</sequence>